<dbReference type="InterPro" id="IPR015957">
    <property type="entry name" value="CDtoxinA"/>
</dbReference>
<dbReference type="GO" id="GO:0090729">
    <property type="term" value="F:toxin activity"/>
    <property type="evidence" value="ECO:0007669"/>
    <property type="project" value="UniProtKB-KW"/>
</dbReference>
<organism evidence="12 13">
    <name type="scientific">Helicobacter valdiviensis</name>
    <dbReference type="NCBI Taxonomy" id="1458358"/>
    <lineage>
        <taxon>Bacteria</taxon>
        <taxon>Pseudomonadati</taxon>
        <taxon>Campylobacterota</taxon>
        <taxon>Epsilonproteobacteria</taxon>
        <taxon>Campylobacterales</taxon>
        <taxon>Helicobacteraceae</taxon>
        <taxon>Helicobacter</taxon>
    </lineage>
</organism>
<keyword evidence="5" id="KW-0430">Lectin</keyword>
<keyword evidence="13" id="KW-1185">Reference proteome</keyword>
<name>A0A2W6MXB4_9HELI</name>
<dbReference type="PROSITE" id="PS50231">
    <property type="entry name" value="RICIN_B_LECTIN"/>
    <property type="match status" value="1"/>
</dbReference>
<evidence type="ECO:0000313" key="12">
    <source>
        <dbReference type="EMBL" id="PZT48982.1"/>
    </source>
</evidence>
<protein>
    <recommendedName>
        <fullName evidence="2">Cytolethal distending toxin subunit A</fullName>
    </recommendedName>
</protein>
<dbReference type="CDD" id="cd23414">
    <property type="entry name" value="beta-trefoil_Ricin_CdtA"/>
    <property type="match status" value="1"/>
</dbReference>
<keyword evidence="8" id="KW-0564">Palmitate</keyword>
<reference evidence="12 13" key="1">
    <citation type="submission" date="2017-03" db="EMBL/GenBank/DDBJ databases">
        <title>Genomic and clinical evidence uncovers the enterohepatic species Helicobacter valdiviensis as a potential human intestinal pathogen.</title>
        <authorList>
            <person name="Fresia P."/>
            <person name="Jara R."/>
            <person name="Sierra R."/>
            <person name="Ferres I."/>
            <person name="Greif G."/>
            <person name="Iraola G."/>
            <person name="Collado L."/>
        </authorList>
    </citation>
    <scope>NUCLEOTIDE SEQUENCE [LARGE SCALE GENOMIC DNA]</scope>
    <source>
        <strain evidence="12 13">WBE14</strain>
    </source>
</reference>
<dbReference type="SUPFAM" id="SSF50370">
    <property type="entry name" value="Ricin B-like lectins"/>
    <property type="match status" value="1"/>
</dbReference>
<proteinExistence type="predicted"/>
<evidence type="ECO:0000256" key="1">
    <source>
        <dbReference type="ARBA" id="ARBA00004459"/>
    </source>
</evidence>
<evidence type="ECO:0000256" key="6">
    <source>
        <dbReference type="ARBA" id="ARBA00023026"/>
    </source>
</evidence>
<evidence type="ECO:0000256" key="11">
    <source>
        <dbReference type="SAM" id="SignalP"/>
    </source>
</evidence>
<evidence type="ECO:0000256" key="3">
    <source>
        <dbReference type="ARBA" id="ARBA00022656"/>
    </source>
</evidence>
<gene>
    <name evidence="12" type="ORF">B6S12_01420</name>
</gene>
<dbReference type="GO" id="GO:0009279">
    <property type="term" value="C:cell outer membrane"/>
    <property type="evidence" value="ECO:0007669"/>
    <property type="project" value="UniProtKB-SubCell"/>
</dbReference>
<feature type="chain" id="PRO_5016174476" description="Cytolethal distending toxin subunit A" evidence="11">
    <location>
        <begin position="17"/>
        <end position="281"/>
    </location>
</feature>
<keyword evidence="4 11" id="KW-0732">Signal</keyword>
<dbReference type="InterPro" id="IPR035992">
    <property type="entry name" value="Ricin_B-like_lectins"/>
</dbReference>
<dbReference type="GO" id="GO:0030246">
    <property type="term" value="F:carbohydrate binding"/>
    <property type="evidence" value="ECO:0007669"/>
    <property type="project" value="UniProtKB-KW"/>
</dbReference>
<comment type="subcellular location">
    <subcellularLocation>
        <location evidence="1">Cell outer membrane</location>
        <topology evidence="1">Lipid-anchor</topology>
    </subcellularLocation>
</comment>
<dbReference type="EMBL" id="NBIU01000002">
    <property type="protein sequence ID" value="PZT48982.1"/>
    <property type="molecule type" value="Genomic_DNA"/>
</dbReference>
<dbReference type="InterPro" id="IPR003558">
    <property type="entry name" value="CDtoxinA/C"/>
</dbReference>
<dbReference type="PROSITE" id="PS51257">
    <property type="entry name" value="PROKAR_LIPOPROTEIN"/>
    <property type="match status" value="1"/>
</dbReference>
<feature type="signal peptide" evidence="11">
    <location>
        <begin position="1"/>
        <end position="16"/>
    </location>
</feature>
<keyword evidence="3" id="KW-0800">Toxin</keyword>
<keyword evidence="6" id="KW-0843">Virulence</keyword>
<keyword evidence="7" id="KW-0472">Membrane</keyword>
<evidence type="ECO:0000313" key="13">
    <source>
        <dbReference type="Proteomes" id="UP000249746"/>
    </source>
</evidence>
<evidence type="ECO:0000256" key="10">
    <source>
        <dbReference type="ARBA" id="ARBA00023288"/>
    </source>
</evidence>
<dbReference type="RefSeq" id="WP_111229040.1">
    <property type="nucleotide sequence ID" value="NZ_NBIU01000002.1"/>
</dbReference>
<dbReference type="OrthoDB" id="5353389at2"/>
<dbReference type="Proteomes" id="UP000249746">
    <property type="component" value="Unassembled WGS sequence"/>
</dbReference>
<evidence type="ECO:0000256" key="9">
    <source>
        <dbReference type="ARBA" id="ARBA00023237"/>
    </source>
</evidence>
<dbReference type="PRINTS" id="PR01387">
    <property type="entry name" value="CDTOXINA"/>
</dbReference>
<evidence type="ECO:0000256" key="7">
    <source>
        <dbReference type="ARBA" id="ARBA00023136"/>
    </source>
</evidence>
<dbReference type="Gene3D" id="2.80.10.50">
    <property type="match status" value="1"/>
</dbReference>
<dbReference type="Pfam" id="PF03498">
    <property type="entry name" value="CDtoxinA"/>
    <property type="match status" value="1"/>
</dbReference>
<evidence type="ECO:0000256" key="5">
    <source>
        <dbReference type="ARBA" id="ARBA00022734"/>
    </source>
</evidence>
<keyword evidence="10" id="KW-0449">Lipoprotein</keyword>
<keyword evidence="9" id="KW-0998">Cell outer membrane</keyword>
<sequence>MKRIKLILALSLVAFAFVSCSKKQPDTNQIEAIKINPLGRSFGAWNDNDPLRLGAKPTPPVELERGNVFKEPFLVDGKNIVPATPLNPPIIKPNPNAKGAVNGPQPLLGSDGKLNQMQVFENRGIMSEYVGIMGAGGELLTVWALASGNWIWGYTHINSKSLGNARIWRVIEYPKNFVMFKNVRTGNCLTAYRSGTVHYPCDPSNQSQFWELKPMSNQAMQIKNLANGKCLQSKIDNPLGDFYKVFEILTDTCVKSGVSNLDQQWYLVAPTFAAKAIIIDK</sequence>
<comment type="caution">
    <text evidence="12">The sequence shown here is derived from an EMBL/GenBank/DDBJ whole genome shotgun (WGS) entry which is preliminary data.</text>
</comment>
<evidence type="ECO:0000256" key="2">
    <source>
        <dbReference type="ARBA" id="ARBA00016112"/>
    </source>
</evidence>
<dbReference type="AlphaFoldDB" id="A0A2W6MXB4"/>
<accession>A0A2W6MXB4</accession>
<evidence type="ECO:0000256" key="8">
    <source>
        <dbReference type="ARBA" id="ARBA00023139"/>
    </source>
</evidence>
<evidence type="ECO:0000256" key="4">
    <source>
        <dbReference type="ARBA" id="ARBA00022729"/>
    </source>
</evidence>